<keyword evidence="4" id="KW-1185">Reference proteome</keyword>
<gene>
    <name evidence="3" type="ORF">GCM10022247_37140</name>
</gene>
<keyword evidence="2" id="KW-1133">Transmembrane helix</keyword>
<organism evidence="3 4">
    <name type="scientific">Allokutzneria multivorans</name>
    <dbReference type="NCBI Taxonomy" id="1142134"/>
    <lineage>
        <taxon>Bacteria</taxon>
        <taxon>Bacillati</taxon>
        <taxon>Actinomycetota</taxon>
        <taxon>Actinomycetes</taxon>
        <taxon>Pseudonocardiales</taxon>
        <taxon>Pseudonocardiaceae</taxon>
        <taxon>Allokutzneria</taxon>
    </lineage>
</organism>
<dbReference type="EMBL" id="BAABAL010000013">
    <property type="protein sequence ID" value="GAA4011341.1"/>
    <property type="molecule type" value="Genomic_DNA"/>
</dbReference>
<accession>A0ABP7SGC3</accession>
<feature type="transmembrane region" description="Helical" evidence="2">
    <location>
        <begin position="187"/>
        <end position="211"/>
    </location>
</feature>
<keyword evidence="2" id="KW-0812">Transmembrane</keyword>
<feature type="region of interest" description="Disordered" evidence="1">
    <location>
        <begin position="12"/>
        <end position="35"/>
    </location>
</feature>
<dbReference type="InterPro" id="IPR004676">
    <property type="entry name" value="Cd-R_transporter"/>
</dbReference>
<protein>
    <recommendedName>
        <fullName evidence="5">Cadmium transporter</fullName>
    </recommendedName>
</protein>
<reference evidence="4" key="1">
    <citation type="journal article" date="2019" name="Int. J. Syst. Evol. Microbiol.">
        <title>The Global Catalogue of Microorganisms (GCM) 10K type strain sequencing project: providing services to taxonomists for standard genome sequencing and annotation.</title>
        <authorList>
            <consortium name="The Broad Institute Genomics Platform"/>
            <consortium name="The Broad Institute Genome Sequencing Center for Infectious Disease"/>
            <person name="Wu L."/>
            <person name="Ma J."/>
        </authorList>
    </citation>
    <scope>NUCLEOTIDE SEQUENCE [LARGE SCALE GENOMIC DNA]</scope>
    <source>
        <strain evidence="4">JCM 17342</strain>
    </source>
</reference>
<keyword evidence="2" id="KW-0472">Membrane</keyword>
<evidence type="ECO:0000256" key="1">
    <source>
        <dbReference type="SAM" id="MobiDB-lite"/>
    </source>
</evidence>
<evidence type="ECO:0000313" key="4">
    <source>
        <dbReference type="Proteomes" id="UP001501747"/>
    </source>
</evidence>
<feature type="transmembrane region" description="Helical" evidence="2">
    <location>
        <begin position="99"/>
        <end position="123"/>
    </location>
</feature>
<proteinExistence type="predicted"/>
<dbReference type="Proteomes" id="UP001501747">
    <property type="component" value="Unassembled WGS sequence"/>
</dbReference>
<comment type="caution">
    <text evidence="3">The sequence shown here is derived from an EMBL/GenBank/DDBJ whole genome shotgun (WGS) entry which is preliminary data.</text>
</comment>
<feature type="compositionally biased region" description="Basic and acidic residues" evidence="1">
    <location>
        <begin position="12"/>
        <end position="28"/>
    </location>
</feature>
<evidence type="ECO:0000256" key="2">
    <source>
        <dbReference type="SAM" id="Phobius"/>
    </source>
</evidence>
<dbReference type="Pfam" id="PF03596">
    <property type="entry name" value="Cad"/>
    <property type="match status" value="1"/>
</dbReference>
<evidence type="ECO:0008006" key="5">
    <source>
        <dbReference type="Google" id="ProtNLM"/>
    </source>
</evidence>
<name>A0ABP7SGC3_9PSEU</name>
<evidence type="ECO:0000313" key="3">
    <source>
        <dbReference type="EMBL" id="GAA4011341.1"/>
    </source>
</evidence>
<sequence>MAGVRCGRCEVDSGDRPSSRPQLRDGCRADSSGRAGHHCHSFSHGATLGREYGARVDLGVLGQAVGMFAVTNVDDIVILAVFFGQAAGNSTAKVVIGQYLGFAAILAISVAGALGAGLLPPVVLPYLGLLPLLLGVRAAWQAWRGPDDDEQSASGGPTALAVAAVTFANGGDNVGVYVPVFANAGTAALIVFVVVFLVLVGVWCALGKFFATRPVVARALARWGHVLLPVVLIGIGVLILVEGGL</sequence>
<feature type="transmembrane region" description="Helical" evidence="2">
    <location>
        <begin position="223"/>
        <end position="241"/>
    </location>
</feature>